<organism evidence="2">
    <name type="scientific">Pithovirus LCPAC101</name>
    <dbReference type="NCBI Taxonomy" id="2506586"/>
    <lineage>
        <taxon>Viruses</taxon>
        <taxon>Pithoviruses</taxon>
    </lineage>
</organism>
<dbReference type="EMBL" id="MK500440">
    <property type="protein sequence ID" value="QBK89775.1"/>
    <property type="molecule type" value="Genomic_DNA"/>
</dbReference>
<dbReference type="Gene3D" id="1.10.10.10">
    <property type="entry name" value="Winged helix-like DNA-binding domain superfamily/Winged helix DNA-binding domain"/>
    <property type="match status" value="1"/>
</dbReference>
<reference evidence="2" key="1">
    <citation type="journal article" date="2019" name="MBio">
        <title>Virus Genomes from Deep Sea Sediments Expand the Ocean Megavirome and Support Independent Origins of Viral Gigantism.</title>
        <authorList>
            <person name="Backstrom D."/>
            <person name="Yutin N."/>
            <person name="Jorgensen S.L."/>
            <person name="Dharamshi J."/>
            <person name="Homa F."/>
            <person name="Zaremba-Niedwiedzka K."/>
            <person name="Spang A."/>
            <person name="Wolf Y.I."/>
            <person name="Koonin E.V."/>
            <person name="Ettema T.J."/>
        </authorList>
    </citation>
    <scope>NUCLEOTIDE SEQUENCE</scope>
</reference>
<gene>
    <name evidence="2" type="ORF">LCPAC101_00580</name>
</gene>
<feature type="domain" description="H15" evidence="1">
    <location>
        <begin position="9"/>
        <end position="68"/>
    </location>
</feature>
<protein>
    <submittedName>
        <fullName evidence="2">Linker histone H1 and H5 family protein</fullName>
    </submittedName>
</protein>
<proteinExistence type="predicted"/>
<dbReference type="SUPFAM" id="SSF46785">
    <property type="entry name" value="Winged helix' DNA-binding domain"/>
    <property type="match status" value="1"/>
</dbReference>
<dbReference type="Pfam" id="PF00538">
    <property type="entry name" value="Linker_histone"/>
    <property type="match status" value="1"/>
</dbReference>
<name>A0A481Z2R7_9VIRU</name>
<evidence type="ECO:0000313" key="2">
    <source>
        <dbReference type="EMBL" id="QBK89775.1"/>
    </source>
</evidence>
<dbReference type="InterPro" id="IPR036388">
    <property type="entry name" value="WH-like_DNA-bd_sf"/>
</dbReference>
<accession>A0A481Z2R7</accession>
<dbReference type="InterPro" id="IPR036390">
    <property type="entry name" value="WH_DNA-bd_sf"/>
</dbReference>
<dbReference type="GO" id="GO:0003677">
    <property type="term" value="F:DNA binding"/>
    <property type="evidence" value="ECO:0007669"/>
    <property type="project" value="InterPro"/>
</dbReference>
<evidence type="ECO:0000259" key="1">
    <source>
        <dbReference type="Pfam" id="PF00538"/>
    </source>
</evidence>
<sequence>MNIHGHDYPSFEIMVVLAIQYILEHNHSASMNRIFKYILNTFSVSPVYMEIHLKYQLSRLVRERVICQSWWGYPNSKFKITKEYITKKRLELIDINQ</sequence>
<dbReference type="InterPro" id="IPR005818">
    <property type="entry name" value="Histone_H1/H5_H15"/>
</dbReference>